<dbReference type="PANTHER" id="PTHR36112">
    <property type="entry name" value="RIBOSOMAL RNA SMALL SUBUNIT METHYLTRANSFERASE J"/>
    <property type="match status" value="1"/>
</dbReference>
<dbReference type="Gene3D" id="3.40.50.150">
    <property type="entry name" value="Vaccinia Virus protein VP39"/>
    <property type="match status" value="1"/>
</dbReference>
<dbReference type="OrthoDB" id="1653798at2"/>
<dbReference type="SUPFAM" id="SSF53335">
    <property type="entry name" value="S-adenosyl-L-methionine-dependent methyltransferases"/>
    <property type="match status" value="1"/>
</dbReference>
<dbReference type="Proteomes" id="UP000315215">
    <property type="component" value="Chromosome"/>
</dbReference>
<dbReference type="PANTHER" id="PTHR36112:SF1">
    <property type="entry name" value="RIBOSOMAL RNA SMALL SUBUNIT METHYLTRANSFERASE J"/>
    <property type="match status" value="1"/>
</dbReference>
<proteinExistence type="predicted"/>
<keyword evidence="2" id="KW-1185">Reference proteome</keyword>
<organism evidence="1 2">
    <name type="scientific">Radiobacillus deserti</name>
    <dbReference type="NCBI Taxonomy" id="2594883"/>
    <lineage>
        <taxon>Bacteria</taxon>
        <taxon>Bacillati</taxon>
        <taxon>Bacillota</taxon>
        <taxon>Bacilli</taxon>
        <taxon>Bacillales</taxon>
        <taxon>Bacillaceae</taxon>
        <taxon>Radiobacillus</taxon>
    </lineage>
</organism>
<reference evidence="1 2" key="1">
    <citation type="submission" date="2019-07" db="EMBL/GenBank/DDBJ databases">
        <authorList>
            <person name="Li J."/>
        </authorList>
    </citation>
    <scope>NUCLEOTIDE SEQUENCE [LARGE SCALE GENOMIC DNA]</scope>
    <source>
        <strain evidence="1 2">TKL69</strain>
    </source>
</reference>
<accession>A0A516KH85</accession>
<protein>
    <recommendedName>
        <fullName evidence="3">SAM-dependent methyltransferase</fullName>
    </recommendedName>
</protein>
<dbReference type="InterPro" id="IPR029063">
    <property type="entry name" value="SAM-dependent_MTases_sf"/>
</dbReference>
<dbReference type="RefSeq" id="WP_143894625.1">
    <property type="nucleotide sequence ID" value="NZ_CP041666.1"/>
</dbReference>
<evidence type="ECO:0000313" key="2">
    <source>
        <dbReference type="Proteomes" id="UP000315215"/>
    </source>
</evidence>
<dbReference type="InterPro" id="IPR007536">
    <property type="entry name" value="16SrRNA_methylTrfase_J"/>
</dbReference>
<dbReference type="AlphaFoldDB" id="A0A516KH85"/>
<evidence type="ECO:0008006" key="3">
    <source>
        <dbReference type="Google" id="ProtNLM"/>
    </source>
</evidence>
<evidence type="ECO:0000313" key="1">
    <source>
        <dbReference type="EMBL" id="QDP40760.1"/>
    </source>
</evidence>
<dbReference type="KEGG" id="aqt:FN924_11530"/>
<dbReference type="Pfam" id="PF04445">
    <property type="entry name" value="SAM_MT"/>
    <property type="match status" value="1"/>
</dbReference>
<gene>
    <name evidence="1" type="ORF">FN924_11530</name>
</gene>
<sequence>MIITTAGRTSRDMTIRAKEMAKKYNIPYVSRDGISITKLKDLHKKDIVVVGRDGLSISPLSADISLFFHPNLAMVRAKRLLQGEEDPFISVAGLRPGKSLLDCTLGLASDSIVASLVVESNGSVVGVEGNPSLYLLAKEGLSTFHSGRDAFDRAMRNVHVVHRDHLRFLKETEDDAFDVVYFDPMFTTGVKTSEGINAIRTLALQSELTDELIHEAKRVARERVVLKDHWKSDRFKNLGFVQHRRKTSLFHYGTIE</sequence>
<dbReference type="EMBL" id="CP041666">
    <property type="protein sequence ID" value="QDP40760.1"/>
    <property type="molecule type" value="Genomic_DNA"/>
</dbReference>
<dbReference type="GO" id="GO:0008990">
    <property type="term" value="F:rRNA (guanine-N2-)-methyltransferase activity"/>
    <property type="evidence" value="ECO:0007669"/>
    <property type="project" value="InterPro"/>
</dbReference>
<name>A0A516KH85_9BACI</name>